<proteinExistence type="predicted"/>
<dbReference type="AlphaFoldDB" id="A0A6G0TST1"/>
<organism evidence="1 2">
    <name type="scientific">Aphis glycines</name>
    <name type="common">Soybean aphid</name>
    <dbReference type="NCBI Taxonomy" id="307491"/>
    <lineage>
        <taxon>Eukaryota</taxon>
        <taxon>Metazoa</taxon>
        <taxon>Ecdysozoa</taxon>
        <taxon>Arthropoda</taxon>
        <taxon>Hexapoda</taxon>
        <taxon>Insecta</taxon>
        <taxon>Pterygota</taxon>
        <taxon>Neoptera</taxon>
        <taxon>Paraneoptera</taxon>
        <taxon>Hemiptera</taxon>
        <taxon>Sternorrhyncha</taxon>
        <taxon>Aphidomorpha</taxon>
        <taxon>Aphidoidea</taxon>
        <taxon>Aphididae</taxon>
        <taxon>Aphidini</taxon>
        <taxon>Aphis</taxon>
        <taxon>Aphis</taxon>
    </lineage>
</organism>
<accession>A0A6G0TST1</accession>
<protein>
    <submittedName>
        <fullName evidence="1">Uncharacterized protein</fullName>
    </submittedName>
</protein>
<gene>
    <name evidence="1" type="ORF">AGLY_006591</name>
</gene>
<reference evidence="1 2" key="1">
    <citation type="submission" date="2019-08" db="EMBL/GenBank/DDBJ databases">
        <title>The genome of the soybean aphid Biotype 1, its phylome, world population structure and adaptation to the North American continent.</title>
        <authorList>
            <person name="Giordano R."/>
            <person name="Donthu R.K."/>
            <person name="Hernandez A.G."/>
            <person name="Wright C.L."/>
            <person name="Zimin A.V."/>
        </authorList>
    </citation>
    <scope>NUCLEOTIDE SEQUENCE [LARGE SCALE GENOMIC DNA]</scope>
    <source>
        <tissue evidence="1">Whole aphids</tissue>
    </source>
</reference>
<dbReference type="Proteomes" id="UP000475862">
    <property type="component" value="Unassembled WGS sequence"/>
</dbReference>
<name>A0A6G0TST1_APHGL</name>
<dbReference type="OrthoDB" id="8400687at2759"/>
<evidence type="ECO:0000313" key="2">
    <source>
        <dbReference type="Proteomes" id="UP000475862"/>
    </source>
</evidence>
<sequence>MYSYNFFIAIRITYEELCINFSSILIGPKKFYRHFKKKFSEKLKISVLKKTQNILKIKSCKENANLNNCIYDLYFLNNNKYLKSFEDKSLSLRDFLLEEIPMENLVFYKHKTFYDFSTSKLLANFCVFDRFQQLIRNLFLNYNHIKNRFGRKLVLRKNSRFFRHFFFVFLDFFENCWKIFTFYLYNAPRIFTFPSETTQSLKLNYAIHRHKKKTYFIVKSIHSSLRSESKKLKT</sequence>
<keyword evidence="2" id="KW-1185">Reference proteome</keyword>
<comment type="caution">
    <text evidence="1">The sequence shown here is derived from an EMBL/GenBank/DDBJ whole genome shotgun (WGS) entry which is preliminary data.</text>
</comment>
<evidence type="ECO:0000313" key="1">
    <source>
        <dbReference type="EMBL" id="KAE9537568.1"/>
    </source>
</evidence>
<dbReference type="EMBL" id="VYZN01000018">
    <property type="protein sequence ID" value="KAE9537568.1"/>
    <property type="molecule type" value="Genomic_DNA"/>
</dbReference>